<dbReference type="Proteomes" id="UP001498398">
    <property type="component" value="Unassembled WGS sequence"/>
</dbReference>
<dbReference type="EMBL" id="JBANRG010000092">
    <property type="protein sequence ID" value="KAK7436633.1"/>
    <property type="molecule type" value="Genomic_DNA"/>
</dbReference>
<sequence length="59" mass="6700">MGRHKCKFPILGPIVTWTLRATTGCDGWRLPVQHKRYRPHGTRRAKVWAAQTVDASAQS</sequence>
<gene>
    <name evidence="1" type="ORF">VKT23_019040</name>
</gene>
<reference evidence="1 2" key="1">
    <citation type="submission" date="2024-01" db="EMBL/GenBank/DDBJ databases">
        <title>A draft genome for the cacao thread blight pathogen Marasmiellus scandens.</title>
        <authorList>
            <person name="Baruah I.K."/>
            <person name="Leung J."/>
            <person name="Bukari Y."/>
            <person name="Amoako-Attah I."/>
            <person name="Meinhardt L.W."/>
            <person name="Bailey B.A."/>
            <person name="Cohen S.P."/>
        </authorList>
    </citation>
    <scope>NUCLEOTIDE SEQUENCE [LARGE SCALE GENOMIC DNA]</scope>
    <source>
        <strain evidence="1 2">GH-19</strain>
    </source>
</reference>
<organism evidence="1 2">
    <name type="scientific">Marasmiellus scandens</name>
    <dbReference type="NCBI Taxonomy" id="2682957"/>
    <lineage>
        <taxon>Eukaryota</taxon>
        <taxon>Fungi</taxon>
        <taxon>Dikarya</taxon>
        <taxon>Basidiomycota</taxon>
        <taxon>Agaricomycotina</taxon>
        <taxon>Agaricomycetes</taxon>
        <taxon>Agaricomycetidae</taxon>
        <taxon>Agaricales</taxon>
        <taxon>Marasmiineae</taxon>
        <taxon>Omphalotaceae</taxon>
        <taxon>Marasmiellus</taxon>
    </lineage>
</organism>
<comment type="caution">
    <text evidence="1">The sequence shown here is derived from an EMBL/GenBank/DDBJ whole genome shotgun (WGS) entry which is preliminary data.</text>
</comment>
<evidence type="ECO:0000313" key="2">
    <source>
        <dbReference type="Proteomes" id="UP001498398"/>
    </source>
</evidence>
<proteinExistence type="predicted"/>
<keyword evidence="2" id="KW-1185">Reference proteome</keyword>
<name>A0ABR1IQH8_9AGAR</name>
<protein>
    <submittedName>
        <fullName evidence="1">Uncharacterized protein</fullName>
    </submittedName>
</protein>
<accession>A0ABR1IQH8</accession>
<evidence type="ECO:0000313" key="1">
    <source>
        <dbReference type="EMBL" id="KAK7436633.1"/>
    </source>
</evidence>